<organism evidence="1 2">
    <name type="scientific">Melastoma candidum</name>
    <dbReference type="NCBI Taxonomy" id="119954"/>
    <lineage>
        <taxon>Eukaryota</taxon>
        <taxon>Viridiplantae</taxon>
        <taxon>Streptophyta</taxon>
        <taxon>Embryophyta</taxon>
        <taxon>Tracheophyta</taxon>
        <taxon>Spermatophyta</taxon>
        <taxon>Magnoliopsida</taxon>
        <taxon>eudicotyledons</taxon>
        <taxon>Gunneridae</taxon>
        <taxon>Pentapetalae</taxon>
        <taxon>rosids</taxon>
        <taxon>malvids</taxon>
        <taxon>Myrtales</taxon>
        <taxon>Melastomataceae</taxon>
        <taxon>Melastomatoideae</taxon>
        <taxon>Melastomateae</taxon>
        <taxon>Melastoma</taxon>
    </lineage>
</organism>
<proteinExistence type="predicted"/>
<comment type="caution">
    <text evidence="1">The sequence shown here is derived from an EMBL/GenBank/DDBJ whole genome shotgun (WGS) entry which is preliminary data.</text>
</comment>
<keyword evidence="2" id="KW-1185">Reference proteome</keyword>
<evidence type="ECO:0000313" key="1">
    <source>
        <dbReference type="EMBL" id="KAI4386433.1"/>
    </source>
</evidence>
<gene>
    <name evidence="1" type="ORF">MLD38_004365</name>
</gene>
<evidence type="ECO:0000313" key="2">
    <source>
        <dbReference type="Proteomes" id="UP001057402"/>
    </source>
</evidence>
<reference evidence="2" key="1">
    <citation type="journal article" date="2023" name="Front. Plant Sci.">
        <title>Chromosomal-level genome assembly of Melastoma candidum provides insights into trichome evolution.</title>
        <authorList>
            <person name="Zhong Y."/>
            <person name="Wu W."/>
            <person name="Sun C."/>
            <person name="Zou P."/>
            <person name="Liu Y."/>
            <person name="Dai S."/>
            <person name="Zhou R."/>
        </authorList>
    </citation>
    <scope>NUCLEOTIDE SEQUENCE [LARGE SCALE GENOMIC DNA]</scope>
</reference>
<dbReference type="Proteomes" id="UP001057402">
    <property type="component" value="Chromosome 2"/>
</dbReference>
<name>A0ACB9SA39_9MYRT</name>
<accession>A0ACB9SA39</accession>
<sequence length="164" mass="17992">MAVKKQLLQRVSQIPALSDNSEEKFQKKILKERTARLSGDKDLISSRELELPTSRTAKNAGVSGSVVIEKVLSRDGQNYGYNAAKDCYEDLLASGIMDPTKCCLEHSASVAKTLLTSDAVVVEIKEPPMSIFGRKHNHPQVSQALASHLIRKFSQAAVRPVPFS</sequence>
<protein>
    <submittedName>
        <fullName evidence="1">Uncharacterized protein</fullName>
    </submittedName>
</protein>
<dbReference type="EMBL" id="CM042881">
    <property type="protein sequence ID" value="KAI4386433.1"/>
    <property type="molecule type" value="Genomic_DNA"/>
</dbReference>